<evidence type="ECO:0000256" key="8">
    <source>
        <dbReference type="ARBA" id="ARBA00023136"/>
    </source>
</evidence>
<keyword evidence="2" id="KW-0813">Transport</keyword>
<evidence type="ECO:0000313" key="13">
    <source>
        <dbReference type="EMBL" id="CAB4937382.1"/>
    </source>
</evidence>
<evidence type="ECO:0000256" key="9">
    <source>
        <dbReference type="SAM" id="Phobius"/>
    </source>
</evidence>
<feature type="transmembrane region" description="Helical" evidence="9">
    <location>
        <begin position="166"/>
        <end position="190"/>
    </location>
</feature>
<evidence type="ECO:0000259" key="11">
    <source>
        <dbReference type="PROSITE" id="PS50929"/>
    </source>
</evidence>
<dbReference type="AlphaFoldDB" id="A0A6J7J4F8"/>
<dbReference type="SMART" id="SM00382">
    <property type="entry name" value="AAA"/>
    <property type="match status" value="1"/>
</dbReference>
<evidence type="ECO:0000256" key="1">
    <source>
        <dbReference type="ARBA" id="ARBA00004651"/>
    </source>
</evidence>
<evidence type="ECO:0000256" key="7">
    <source>
        <dbReference type="ARBA" id="ARBA00022989"/>
    </source>
</evidence>
<feature type="transmembrane region" description="Helical" evidence="9">
    <location>
        <begin position="40"/>
        <end position="65"/>
    </location>
</feature>
<dbReference type="Gene3D" id="3.40.50.300">
    <property type="entry name" value="P-loop containing nucleotide triphosphate hydrolases"/>
    <property type="match status" value="1"/>
</dbReference>
<dbReference type="InterPro" id="IPR039421">
    <property type="entry name" value="Type_1_exporter"/>
</dbReference>
<feature type="transmembrane region" description="Helical" evidence="9">
    <location>
        <begin position="93"/>
        <end position="119"/>
    </location>
</feature>
<evidence type="ECO:0000313" key="12">
    <source>
        <dbReference type="EMBL" id="CAB4322796.1"/>
    </source>
</evidence>
<dbReference type="FunFam" id="3.40.50.300:FF:000299">
    <property type="entry name" value="ABC transporter ATP-binding protein/permease"/>
    <property type="match status" value="1"/>
</dbReference>
<evidence type="ECO:0000256" key="2">
    <source>
        <dbReference type="ARBA" id="ARBA00022448"/>
    </source>
</evidence>
<dbReference type="InterPro" id="IPR003593">
    <property type="entry name" value="AAA+_ATPase"/>
</dbReference>
<keyword evidence="4 9" id="KW-0812">Transmembrane</keyword>
<gene>
    <name evidence="12" type="ORF">UFOPK1392_00533</name>
    <name evidence="13" type="ORF">UFOPK3733_01059</name>
</gene>
<dbReference type="Pfam" id="PF00005">
    <property type="entry name" value="ABC_tran"/>
    <property type="match status" value="1"/>
</dbReference>
<dbReference type="PROSITE" id="PS00211">
    <property type="entry name" value="ABC_TRANSPORTER_1"/>
    <property type="match status" value="1"/>
</dbReference>
<dbReference type="SUPFAM" id="SSF90123">
    <property type="entry name" value="ABC transporter transmembrane region"/>
    <property type="match status" value="1"/>
</dbReference>
<feature type="domain" description="ABC transporter" evidence="10">
    <location>
        <begin position="377"/>
        <end position="613"/>
    </location>
</feature>
<dbReference type="PROSITE" id="PS50929">
    <property type="entry name" value="ABC_TM1F"/>
    <property type="match status" value="1"/>
</dbReference>
<keyword evidence="8 9" id="KW-0472">Membrane</keyword>
<protein>
    <submittedName>
        <fullName evidence="13">Unannotated protein</fullName>
    </submittedName>
</protein>
<dbReference type="GO" id="GO:0016887">
    <property type="term" value="F:ATP hydrolysis activity"/>
    <property type="evidence" value="ECO:0007669"/>
    <property type="project" value="InterPro"/>
</dbReference>
<accession>A0A6J7J4F8</accession>
<dbReference type="InterPro" id="IPR027417">
    <property type="entry name" value="P-loop_NTPase"/>
</dbReference>
<dbReference type="PROSITE" id="PS50893">
    <property type="entry name" value="ABC_TRANSPORTER_2"/>
    <property type="match status" value="1"/>
</dbReference>
<dbReference type="GO" id="GO:0140359">
    <property type="term" value="F:ABC-type transporter activity"/>
    <property type="evidence" value="ECO:0007669"/>
    <property type="project" value="InterPro"/>
</dbReference>
<keyword evidence="5" id="KW-0547">Nucleotide-binding</keyword>
<keyword evidence="3" id="KW-1003">Cell membrane</keyword>
<dbReference type="Gene3D" id="1.20.1560.10">
    <property type="entry name" value="ABC transporter type 1, transmembrane domain"/>
    <property type="match status" value="1"/>
</dbReference>
<feature type="transmembrane region" description="Helical" evidence="9">
    <location>
        <begin position="284"/>
        <end position="304"/>
    </location>
</feature>
<evidence type="ECO:0000259" key="10">
    <source>
        <dbReference type="PROSITE" id="PS50893"/>
    </source>
</evidence>
<proteinExistence type="predicted"/>
<dbReference type="SUPFAM" id="SSF52540">
    <property type="entry name" value="P-loop containing nucleoside triphosphate hydrolases"/>
    <property type="match status" value="1"/>
</dbReference>
<name>A0A6J7J4F8_9ZZZZ</name>
<sequence>MLSPILLMSAKTSSTQDPETPIRALAGLRVLLGPSSPSRLVMILMGSISVSILEVIGLLAIVPLVQLLSSTGDSTGLLAKMEDWFGNPSRSRLALILSLIVMGSFIAKAVFVVLFRWWANGYIFGQEARTTTDLLDRYMHAPYWIHLERNSAEFLRTLGDSISQAYSVYVMGAVSFLTEAVVAAVIVIVLIAIQPIAAIAAGLYFLIAGFLYMRLVAKRSTEAGRILSEQSMRSLKASSQALAGVKEVKIRNRQSYFVAQYEAARYEMAKAKRLSSFLNEFPKYVLEVIFITGVGLLSLIVVTRSTSEDVLALLALFVAAGFRLLPSLVKMLASYGSIRTGRRGFELVVNDLLAFPDARVPESVDFNPEPMPITRELLVDAVSFSYASSAIPVLDRVTFTVNRGESLGVVGASGAGKSTLVDLLLGLHLPDSGRIVVDGHDVSGNLPGWQSCIGLVPQDVYLLDDTLAANIAFGVDVDLIDHELLRTVVVQAQLSQFVSDLPAGLESMVGERGMRISGGQRQRIGIARSLYTRPNLLILDEATSALDNETELRISETIESLHGSLTMIVVAHRLSTIRKCDRILFLESGTVRDIGSFDELVERDPEFANLARLAKVNPSETVPPVS</sequence>
<dbReference type="EMBL" id="CAFBNC010000046">
    <property type="protein sequence ID" value="CAB4937382.1"/>
    <property type="molecule type" value="Genomic_DNA"/>
</dbReference>
<keyword evidence="6" id="KW-0067">ATP-binding</keyword>
<dbReference type="Pfam" id="PF00664">
    <property type="entry name" value="ABC_membrane"/>
    <property type="match status" value="1"/>
</dbReference>
<feature type="domain" description="ABC transmembrane type-1" evidence="11">
    <location>
        <begin position="41"/>
        <end position="340"/>
    </location>
</feature>
<evidence type="ECO:0000256" key="4">
    <source>
        <dbReference type="ARBA" id="ARBA00022692"/>
    </source>
</evidence>
<dbReference type="EMBL" id="CAEMXZ010000015">
    <property type="protein sequence ID" value="CAB4322796.1"/>
    <property type="molecule type" value="Genomic_DNA"/>
</dbReference>
<evidence type="ECO:0000256" key="3">
    <source>
        <dbReference type="ARBA" id="ARBA00022475"/>
    </source>
</evidence>
<dbReference type="InterPro" id="IPR003439">
    <property type="entry name" value="ABC_transporter-like_ATP-bd"/>
</dbReference>
<dbReference type="PANTHER" id="PTHR24221">
    <property type="entry name" value="ATP-BINDING CASSETTE SUB-FAMILY B"/>
    <property type="match status" value="1"/>
</dbReference>
<dbReference type="GO" id="GO:0034040">
    <property type="term" value="F:ATPase-coupled lipid transmembrane transporter activity"/>
    <property type="evidence" value="ECO:0007669"/>
    <property type="project" value="TreeGrafter"/>
</dbReference>
<dbReference type="GO" id="GO:0005524">
    <property type="term" value="F:ATP binding"/>
    <property type="evidence" value="ECO:0007669"/>
    <property type="project" value="UniProtKB-KW"/>
</dbReference>
<feature type="transmembrane region" description="Helical" evidence="9">
    <location>
        <begin position="310"/>
        <end position="333"/>
    </location>
</feature>
<organism evidence="13">
    <name type="scientific">freshwater metagenome</name>
    <dbReference type="NCBI Taxonomy" id="449393"/>
    <lineage>
        <taxon>unclassified sequences</taxon>
        <taxon>metagenomes</taxon>
        <taxon>ecological metagenomes</taxon>
    </lineage>
</organism>
<evidence type="ECO:0000256" key="5">
    <source>
        <dbReference type="ARBA" id="ARBA00022741"/>
    </source>
</evidence>
<dbReference type="GO" id="GO:0005886">
    <property type="term" value="C:plasma membrane"/>
    <property type="evidence" value="ECO:0007669"/>
    <property type="project" value="UniProtKB-SubCell"/>
</dbReference>
<dbReference type="InterPro" id="IPR036640">
    <property type="entry name" value="ABC1_TM_sf"/>
</dbReference>
<reference evidence="13" key="1">
    <citation type="submission" date="2020-05" db="EMBL/GenBank/DDBJ databases">
        <authorList>
            <person name="Chiriac C."/>
            <person name="Salcher M."/>
            <person name="Ghai R."/>
            <person name="Kavagutti S V."/>
        </authorList>
    </citation>
    <scope>NUCLEOTIDE SEQUENCE</scope>
</reference>
<keyword evidence="7 9" id="KW-1133">Transmembrane helix</keyword>
<dbReference type="PANTHER" id="PTHR24221:SF654">
    <property type="entry name" value="ATP-BINDING CASSETTE SUB-FAMILY B MEMBER 6"/>
    <property type="match status" value="1"/>
</dbReference>
<comment type="subcellular location">
    <subcellularLocation>
        <location evidence="1">Cell membrane</location>
        <topology evidence="1">Multi-pass membrane protein</topology>
    </subcellularLocation>
</comment>
<dbReference type="InterPro" id="IPR011527">
    <property type="entry name" value="ABC1_TM_dom"/>
</dbReference>
<evidence type="ECO:0000256" key="6">
    <source>
        <dbReference type="ARBA" id="ARBA00022840"/>
    </source>
</evidence>
<dbReference type="InterPro" id="IPR017871">
    <property type="entry name" value="ABC_transporter-like_CS"/>
</dbReference>
<feature type="transmembrane region" description="Helical" evidence="9">
    <location>
        <begin position="196"/>
        <end position="217"/>
    </location>
</feature>